<evidence type="ECO:0000313" key="1">
    <source>
        <dbReference type="EMBL" id="CAA2974050.1"/>
    </source>
</evidence>
<accession>A0A8S0R3T2</accession>
<reference evidence="1 2" key="1">
    <citation type="submission" date="2019-12" db="EMBL/GenBank/DDBJ databases">
        <authorList>
            <person name="Alioto T."/>
            <person name="Alioto T."/>
            <person name="Gomez Garrido J."/>
        </authorList>
    </citation>
    <scope>NUCLEOTIDE SEQUENCE [LARGE SCALE GENOMIC DNA]</scope>
</reference>
<dbReference type="AlphaFoldDB" id="A0A8S0R3T2"/>
<name>A0A8S0R3T2_OLEEU</name>
<sequence>MAYNIGGFGYYPENIVRLKLNYFPPPNSLHPYSVDLHDTKSGLHAGRIIEP</sequence>
<protein>
    <submittedName>
        <fullName evidence="1">Uncharacterized protein</fullName>
    </submittedName>
</protein>
<comment type="caution">
    <text evidence="1">The sequence shown here is derived from an EMBL/GenBank/DDBJ whole genome shotgun (WGS) entry which is preliminary data.</text>
</comment>
<dbReference type="EMBL" id="CACTIH010002140">
    <property type="protein sequence ID" value="CAA2974050.1"/>
    <property type="molecule type" value="Genomic_DNA"/>
</dbReference>
<organism evidence="1 2">
    <name type="scientific">Olea europaea subsp. europaea</name>
    <dbReference type="NCBI Taxonomy" id="158383"/>
    <lineage>
        <taxon>Eukaryota</taxon>
        <taxon>Viridiplantae</taxon>
        <taxon>Streptophyta</taxon>
        <taxon>Embryophyta</taxon>
        <taxon>Tracheophyta</taxon>
        <taxon>Spermatophyta</taxon>
        <taxon>Magnoliopsida</taxon>
        <taxon>eudicotyledons</taxon>
        <taxon>Gunneridae</taxon>
        <taxon>Pentapetalae</taxon>
        <taxon>asterids</taxon>
        <taxon>lamiids</taxon>
        <taxon>Lamiales</taxon>
        <taxon>Oleaceae</taxon>
        <taxon>Oleeae</taxon>
        <taxon>Olea</taxon>
    </lineage>
</organism>
<gene>
    <name evidence="1" type="ORF">OLEA9_A086394</name>
</gene>
<dbReference type="Gramene" id="OE9A086394T1">
    <property type="protein sequence ID" value="OE9A086394C1"/>
    <property type="gene ID" value="OE9A086394"/>
</dbReference>
<proteinExistence type="predicted"/>
<keyword evidence="2" id="KW-1185">Reference proteome</keyword>
<evidence type="ECO:0000313" key="2">
    <source>
        <dbReference type="Proteomes" id="UP000594638"/>
    </source>
</evidence>
<dbReference type="Proteomes" id="UP000594638">
    <property type="component" value="Unassembled WGS sequence"/>
</dbReference>